<accession>A0ABW3PAQ5</accession>
<evidence type="ECO:0000313" key="3">
    <source>
        <dbReference type="Proteomes" id="UP001597203"/>
    </source>
</evidence>
<protein>
    <submittedName>
        <fullName evidence="2">Uncharacterized protein</fullName>
    </submittedName>
</protein>
<proteinExistence type="predicted"/>
<evidence type="ECO:0000256" key="1">
    <source>
        <dbReference type="SAM" id="MobiDB-lite"/>
    </source>
</evidence>
<evidence type="ECO:0000313" key="2">
    <source>
        <dbReference type="EMBL" id="MFD1106822.1"/>
    </source>
</evidence>
<keyword evidence="3" id="KW-1185">Reference proteome</keyword>
<feature type="region of interest" description="Disordered" evidence="1">
    <location>
        <begin position="1"/>
        <end position="64"/>
    </location>
</feature>
<name>A0ABW3PAQ5_9SPHN</name>
<gene>
    <name evidence="2" type="ORF">ACFQ24_18315</name>
</gene>
<dbReference type="Proteomes" id="UP001597203">
    <property type="component" value="Unassembled WGS sequence"/>
</dbReference>
<dbReference type="EMBL" id="JBHTLS010000134">
    <property type="protein sequence ID" value="MFD1106822.1"/>
    <property type="molecule type" value="Genomic_DNA"/>
</dbReference>
<feature type="compositionally biased region" description="Basic and acidic residues" evidence="1">
    <location>
        <begin position="1"/>
        <end position="18"/>
    </location>
</feature>
<comment type="caution">
    <text evidence="2">The sequence shown here is derived from an EMBL/GenBank/DDBJ whole genome shotgun (WGS) entry which is preliminary data.</text>
</comment>
<dbReference type="RefSeq" id="WP_380913863.1">
    <property type="nucleotide sequence ID" value="NZ_JBHTLS010000134.1"/>
</dbReference>
<sequence length="64" mass="6785">MTQDHQPDTSREPAEGRPDIPPPEQGSPGGDSGEVDEETAKRTEQGEHEDPNPLAPPVNIEAGS</sequence>
<organism evidence="2 3">
    <name type="scientific">Sphingobium olei</name>
    <dbReference type="NCBI Taxonomy" id="420955"/>
    <lineage>
        <taxon>Bacteria</taxon>
        <taxon>Pseudomonadati</taxon>
        <taxon>Pseudomonadota</taxon>
        <taxon>Alphaproteobacteria</taxon>
        <taxon>Sphingomonadales</taxon>
        <taxon>Sphingomonadaceae</taxon>
        <taxon>Sphingobium</taxon>
    </lineage>
</organism>
<reference evidence="3" key="1">
    <citation type="journal article" date="2019" name="Int. J. Syst. Evol. Microbiol.">
        <title>The Global Catalogue of Microorganisms (GCM) 10K type strain sequencing project: providing services to taxonomists for standard genome sequencing and annotation.</title>
        <authorList>
            <consortium name="The Broad Institute Genomics Platform"/>
            <consortium name="The Broad Institute Genome Sequencing Center for Infectious Disease"/>
            <person name="Wu L."/>
            <person name="Ma J."/>
        </authorList>
    </citation>
    <scope>NUCLEOTIDE SEQUENCE [LARGE SCALE GENOMIC DNA]</scope>
    <source>
        <strain evidence="3">CCUG 54329</strain>
    </source>
</reference>
<feature type="compositionally biased region" description="Basic and acidic residues" evidence="1">
    <location>
        <begin position="38"/>
        <end position="51"/>
    </location>
</feature>